<dbReference type="EMBL" id="JACEIP010000001">
    <property type="protein sequence ID" value="MBA4541396.1"/>
    <property type="molecule type" value="Genomic_DNA"/>
</dbReference>
<evidence type="ECO:0000313" key="2">
    <source>
        <dbReference type="Proteomes" id="UP000530514"/>
    </source>
</evidence>
<protein>
    <submittedName>
        <fullName evidence="1">Uncharacterized protein</fullName>
    </submittedName>
</protein>
<name>A0A7W2AG90_9BACL</name>
<dbReference type="Gene3D" id="3.30.450.90">
    <property type="match status" value="1"/>
</dbReference>
<keyword evidence="2" id="KW-1185">Reference proteome</keyword>
<dbReference type="AlphaFoldDB" id="A0A7W2AG90"/>
<evidence type="ECO:0000313" key="1">
    <source>
        <dbReference type="EMBL" id="MBA4541396.1"/>
    </source>
</evidence>
<accession>A0A7W2AG90</accession>
<gene>
    <name evidence="1" type="ORF">H1164_00520</name>
</gene>
<organism evidence="1 2">
    <name type="scientific">Thermoactinomyces daqus</name>
    <dbReference type="NCBI Taxonomy" id="1329516"/>
    <lineage>
        <taxon>Bacteria</taxon>
        <taxon>Bacillati</taxon>
        <taxon>Bacillota</taxon>
        <taxon>Bacilli</taxon>
        <taxon>Bacillales</taxon>
        <taxon>Thermoactinomycetaceae</taxon>
        <taxon>Thermoactinomyces</taxon>
    </lineage>
</organism>
<dbReference type="OrthoDB" id="5242354at2"/>
<dbReference type="RefSeq" id="WP_152568449.1">
    <property type="nucleotide sequence ID" value="NZ_JACEIP010000001.1"/>
</dbReference>
<proteinExistence type="predicted"/>
<reference evidence="1 2" key="1">
    <citation type="submission" date="2020-07" db="EMBL/GenBank/DDBJ databases">
        <authorList>
            <person name="Feng H."/>
        </authorList>
    </citation>
    <scope>NUCLEOTIDE SEQUENCE [LARGE SCALE GENOMIC DNA]</scope>
    <source>
        <strain evidence="2">s-11</strain>
    </source>
</reference>
<dbReference type="Proteomes" id="UP000530514">
    <property type="component" value="Unassembled WGS sequence"/>
</dbReference>
<comment type="caution">
    <text evidence="1">The sequence shown here is derived from an EMBL/GenBank/DDBJ whole genome shotgun (WGS) entry which is preliminary data.</text>
</comment>
<sequence length="66" mass="7188">MFIAEWVQLGIDLAASDLHFAAGERPRAKINGSWEWLSDRECPPRPTVRFCAGNCKSARAGIVGGT</sequence>